<dbReference type="PANTHER" id="PTHR38633:SF3">
    <property type="entry name" value="DUF4362 DOMAIN-CONTAINING PROTEIN"/>
    <property type="match status" value="1"/>
</dbReference>
<proteinExistence type="predicted"/>
<dbReference type="WBParaSite" id="Csp11.Scaffold442.g1229.t1">
    <property type="protein sequence ID" value="Csp11.Scaffold442.g1229.t1"/>
    <property type="gene ID" value="Csp11.Scaffold442.g1229"/>
</dbReference>
<dbReference type="STRING" id="1561998.A0A1I7T0G5"/>
<keyword evidence="2" id="KW-1185">Reference proteome</keyword>
<sequence length="203" mass="22568">MFILLVSALVGIATSSYGDVSNEYYQRPVDPMPIYKTPEDRYGVPSYETPRDDNDNYGVPHYETQGNDNDNYGVPGYPNKGYESPQKGKCRQIKHFSVRGQRTAHAKFFHVNRKHANYTVIGCPNSGKPYALVAAQEGADTSFAFGPGVQIQDAILLASGFNFDFLAKCHKDRIEAKAFNNRKVSIKRVACVELAQPNPVTVL</sequence>
<feature type="signal peptide" evidence="1">
    <location>
        <begin position="1"/>
        <end position="18"/>
    </location>
</feature>
<name>A0A1I7T0G5_9PELO</name>
<dbReference type="PANTHER" id="PTHR38633">
    <property type="entry name" value="PROTEIN CBG15573-RELATED"/>
    <property type="match status" value="1"/>
</dbReference>
<dbReference type="AlphaFoldDB" id="A0A1I7T0G5"/>
<reference evidence="3" key="1">
    <citation type="submission" date="2016-11" db="UniProtKB">
        <authorList>
            <consortium name="WormBaseParasite"/>
        </authorList>
    </citation>
    <scope>IDENTIFICATION</scope>
</reference>
<feature type="chain" id="PRO_5009306889" evidence="1">
    <location>
        <begin position="19"/>
        <end position="203"/>
    </location>
</feature>
<keyword evidence="1" id="KW-0732">Signal</keyword>
<evidence type="ECO:0000256" key="1">
    <source>
        <dbReference type="SAM" id="SignalP"/>
    </source>
</evidence>
<dbReference type="Proteomes" id="UP000095282">
    <property type="component" value="Unplaced"/>
</dbReference>
<dbReference type="eggNOG" id="ENOG502TI90">
    <property type="taxonomic scope" value="Eukaryota"/>
</dbReference>
<evidence type="ECO:0000313" key="3">
    <source>
        <dbReference type="WBParaSite" id="Csp11.Scaffold442.g1229.t1"/>
    </source>
</evidence>
<evidence type="ECO:0000313" key="2">
    <source>
        <dbReference type="Proteomes" id="UP000095282"/>
    </source>
</evidence>
<organism evidence="2 3">
    <name type="scientific">Caenorhabditis tropicalis</name>
    <dbReference type="NCBI Taxonomy" id="1561998"/>
    <lineage>
        <taxon>Eukaryota</taxon>
        <taxon>Metazoa</taxon>
        <taxon>Ecdysozoa</taxon>
        <taxon>Nematoda</taxon>
        <taxon>Chromadorea</taxon>
        <taxon>Rhabditida</taxon>
        <taxon>Rhabditina</taxon>
        <taxon>Rhabditomorpha</taxon>
        <taxon>Rhabditoidea</taxon>
        <taxon>Rhabditidae</taxon>
        <taxon>Peloderinae</taxon>
        <taxon>Caenorhabditis</taxon>
    </lineage>
</organism>
<protein>
    <submittedName>
        <fullName evidence="3">Conserved secreted protein</fullName>
    </submittedName>
</protein>
<accession>A0A1I7T0G5</accession>